<name>A0ABM1DT85_PRICU</name>
<dbReference type="Gene3D" id="2.60.40.770">
    <property type="match status" value="1"/>
</dbReference>
<keyword evidence="5" id="KW-1185">Reference proteome</keyword>
<proteinExistence type="inferred from homology"/>
<evidence type="ECO:0000256" key="3">
    <source>
        <dbReference type="ARBA" id="ARBA00022525"/>
    </source>
</evidence>
<protein>
    <submittedName>
        <fullName evidence="6">Epididymal secretory protein E1-like</fullName>
    </submittedName>
</protein>
<evidence type="ECO:0000313" key="5">
    <source>
        <dbReference type="Proteomes" id="UP000695022"/>
    </source>
</evidence>
<dbReference type="InterPro" id="IPR014756">
    <property type="entry name" value="Ig_E-set"/>
</dbReference>
<dbReference type="PANTHER" id="PTHR11306">
    <property type="entry name" value="NIEMANN PICK TYPE C2 PROTEIN NPC2-RELATED"/>
    <property type="match status" value="1"/>
</dbReference>
<dbReference type="PANTHER" id="PTHR11306:SF68">
    <property type="entry name" value="NPC INTRACELLULAR CHOLESTEROL TRANSPORTER 2"/>
    <property type="match status" value="1"/>
</dbReference>
<organism evidence="5 6">
    <name type="scientific">Priapulus caudatus</name>
    <name type="common">Priapulid worm</name>
    <dbReference type="NCBI Taxonomy" id="37621"/>
    <lineage>
        <taxon>Eukaryota</taxon>
        <taxon>Metazoa</taxon>
        <taxon>Ecdysozoa</taxon>
        <taxon>Scalidophora</taxon>
        <taxon>Priapulida</taxon>
        <taxon>Priapulimorpha</taxon>
        <taxon>Priapulimorphida</taxon>
        <taxon>Priapulidae</taxon>
        <taxon>Priapulus</taxon>
    </lineage>
</organism>
<evidence type="ECO:0000313" key="6">
    <source>
        <dbReference type="RefSeq" id="XP_014663156.1"/>
    </source>
</evidence>
<reference evidence="6" key="1">
    <citation type="submission" date="2025-08" db="UniProtKB">
        <authorList>
            <consortium name="RefSeq"/>
        </authorList>
    </citation>
    <scope>IDENTIFICATION</scope>
</reference>
<dbReference type="RefSeq" id="XP_014663156.1">
    <property type="nucleotide sequence ID" value="XM_014807670.1"/>
</dbReference>
<evidence type="ECO:0000256" key="2">
    <source>
        <dbReference type="ARBA" id="ARBA00006370"/>
    </source>
</evidence>
<dbReference type="Proteomes" id="UP000695022">
    <property type="component" value="Unplaced"/>
</dbReference>
<gene>
    <name evidence="6" type="primary">LOC106805901</name>
</gene>
<dbReference type="GeneID" id="106805901"/>
<dbReference type="InterPro" id="IPR003172">
    <property type="entry name" value="ML_dom"/>
</dbReference>
<evidence type="ECO:0000259" key="4">
    <source>
        <dbReference type="SMART" id="SM00737"/>
    </source>
</evidence>
<dbReference type="SMART" id="SM00737">
    <property type="entry name" value="ML"/>
    <property type="match status" value="1"/>
</dbReference>
<keyword evidence="3" id="KW-0964">Secreted</keyword>
<dbReference type="SUPFAM" id="SSF81296">
    <property type="entry name" value="E set domains"/>
    <property type="match status" value="1"/>
</dbReference>
<accession>A0ABM1DT85</accession>
<feature type="domain" description="MD-2-related lipid-recognition" evidence="4">
    <location>
        <begin position="4"/>
        <end position="125"/>
    </location>
</feature>
<comment type="subcellular location">
    <subcellularLocation>
        <location evidence="1">Secreted</location>
    </subcellularLocation>
</comment>
<sequence>MDNYGYSSSQAQIKSVDVTPCKGNICVLERGSNVSIKVTFIPKQVMAKGKVVVHGVIAGVPIPFPPPVVDACQNSGLTCPLASGTPYTYTAVLPVLKVYPSVKCIVKWELRDQKGEDVFCWEMAAQIK</sequence>
<dbReference type="Pfam" id="PF02221">
    <property type="entry name" value="E1_DerP2_DerF2"/>
    <property type="match status" value="1"/>
</dbReference>
<dbReference type="InterPro" id="IPR039670">
    <property type="entry name" value="NPC2-like"/>
</dbReference>
<evidence type="ECO:0000256" key="1">
    <source>
        <dbReference type="ARBA" id="ARBA00004613"/>
    </source>
</evidence>
<comment type="similarity">
    <text evidence="2">Belongs to the NPC2 family.</text>
</comment>